<dbReference type="InterPro" id="IPR026444">
    <property type="entry name" value="Secre_tail"/>
</dbReference>
<evidence type="ECO:0000259" key="2">
    <source>
        <dbReference type="Pfam" id="PF13860"/>
    </source>
</evidence>
<dbReference type="AlphaFoldDB" id="A0A9C9EP74"/>
<dbReference type="Proteomes" id="UP000885826">
    <property type="component" value="Unassembled WGS sequence"/>
</dbReference>
<sequence length="366" mass="40031">MKRVLKIVGIIICLLSFSMVFATPRVVKTGSKTVSAELSNQAVPYRPASQRAGVLFVEDGSGYYPPTNPDPVWDSVLTNILGAGNYGWFGPTTDPMQDGPDLATMQGYDLVIWNNYDQWDNPTLTSNDMANIEAYINGGGKVWLIAQDLLYSGVPLSFLTTNFHVASAAEDYVEDSTLNIQGLDEIAGITLNITTDLLNVFYPDNLTPDGSAHHVVEDTDNTAYPCIMSDDATTSFWTVDGRTPVPWTNWEQIVHDMLDAFGVLGVYEVPVKKPSLQLKISITPTTLVKSSIITYNLPSDLKVNLEIFNITGQHVTTLVNGYEKSGYHSVVWNGKNASGINVPNGVYFVRLSCGESSCAEKLIVVK</sequence>
<reference evidence="3" key="1">
    <citation type="journal article" date="2020" name="mSystems">
        <title>Genome- and Community-Level Interaction Insights into Carbon Utilization and Element Cycling Functions of Hydrothermarchaeota in Hydrothermal Sediment.</title>
        <authorList>
            <person name="Zhou Z."/>
            <person name="Liu Y."/>
            <person name="Xu W."/>
            <person name="Pan J."/>
            <person name="Luo Z.H."/>
            <person name="Li M."/>
        </authorList>
    </citation>
    <scope>NUCLEOTIDE SEQUENCE</scope>
    <source>
        <strain evidence="3">HyVt-388</strain>
    </source>
</reference>
<accession>A0A9C9EP74</accession>
<protein>
    <submittedName>
        <fullName evidence="3">T9SS type A sorting domain-containing protein</fullName>
    </submittedName>
</protein>
<feature type="domain" description="FlgD/Vpr Ig-like" evidence="2">
    <location>
        <begin position="293"/>
        <end position="351"/>
    </location>
</feature>
<proteinExistence type="predicted"/>
<gene>
    <name evidence="3" type="ORF">ENI34_09955</name>
</gene>
<dbReference type="EMBL" id="DRIG01000101">
    <property type="protein sequence ID" value="HEC79442.1"/>
    <property type="molecule type" value="Genomic_DNA"/>
</dbReference>
<evidence type="ECO:0000313" key="3">
    <source>
        <dbReference type="EMBL" id="HEC79442.1"/>
    </source>
</evidence>
<dbReference type="InterPro" id="IPR025965">
    <property type="entry name" value="FlgD/Vpr_Ig-like"/>
</dbReference>
<dbReference type="Gene3D" id="2.60.40.4070">
    <property type="match status" value="1"/>
</dbReference>
<comment type="caution">
    <text evidence="3">The sequence shown here is derived from an EMBL/GenBank/DDBJ whole genome shotgun (WGS) entry which is preliminary data.</text>
</comment>
<dbReference type="Pfam" id="PF13860">
    <property type="entry name" value="FlgD_ig"/>
    <property type="match status" value="1"/>
</dbReference>
<dbReference type="NCBIfam" id="TIGR04183">
    <property type="entry name" value="Por_Secre_tail"/>
    <property type="match status" value="1"/>
</dbReference>
<evidence type="ECO:0000256" key="1">
    <source>
        <dbReference type="SAM" id="SignalP"/>
    </source>
</evidence>
<name>A0A9C9EP74_UNCW3</name>
<evidence type="ECO:0000313" key="4">
    <source>
        <dbReference type="Proteomes" id="UP000885826"/>
    </source>
</evidence>
<keyword evidence="1" id="KW-0732">Signal</keyword>
<organism evidence="3 4">
    <name type="scientific">candidate division WOR-3 bacterium</name>
    <dbReference type="NCBI Taxonomy" id="2052148"/>
    <lineage>
        <taxon>Bacteria</taxon>
        <taxon>Bacteria division WOR-3</taxon>
    </lineage>
</organism>
<feature type="chain" id="PRO_5039138599" evidence="1">
    <location>
        <begin position="23"/>
        <end position="366"/>
    </location>
</feature>
<feature type="signal peptide" evidence="1">
    <location>
        <begin position="1"/>
        <end position="22"/>
    </location>
</feature>